<protein>
    <submittedName>
        <fullName evidence="1">Iron-containing redox enzyme family protein</fullName>
    </submittedName>
</protein>
<dbReference type="Pfam" id="PF14518">
    <property type="entry name" value="Haem_oxygenas_2"/>
    <property type="match status" value="1"/>
</dbReference>
<dbReference type="Proteomes" id="UP000594688">
    <property type="component" value="Chromosome"/>
</dbReference>
<organism evidence="1 2">
    <name type="scientific">Candidatus Nitronauta litoralis</name>
    <dbReference type="NCBI Taxonomy" id="2705533"/>
    <lineage>
        <taxon>Bacteria</taxon>
        <taxon>Pseudomonadati</taxon>
        <taxon>Nitrospinota/Tectimicrobiota group</taxon>
        <taxon>Nitrospinota</taxon>
        <taxon>Nitrospinia</taxon>
        <taxon>Nitrospinales</taxon>
        <taxon>Nitrospinaceae</taxon>
        <taxon>Candidatus Nitronauta</taxon>
    </lineage>
</organism>
<accession>A0A7T0BX73</accession>
<evidence type="ECO:0000313" key="2">
    <source>
        <dbReference type="Proteomes" id="UP000594688"/>
    </source>
</evidence>
<reference evidence="1 2" key="1">
    <citation type="submission" date="2020-02" db="EMBL/GenBank/DDBJ databases">
        <title>Genomic and physiological characterization of two novel Nitrospinaceae genera.</title>
        <authorList>
            <person name="Mueller A.J."/>
            <person name="Jung M.-Y."/>
            <person name="Strachan C.R."/>
            <person name="Herbold C.W."/>
            <person name="Kirkegaard R.H."/>
            <person name="Daims H."/>
        </authorList>
    </citation>
    <scope>NUCLEOTIDE SEQUENCE [LARGE SCALE GENOMIC DNA]</scope>
    <source>
        <strain evidence="1">EB</strain>
    </source>
</reference>
<dbReference type="AlphaFoldDB" id="A0A7T0BX73"/>
<sequence>MSQENTTSGSAEAIDFKKTEEQFDSLLRFKNLDEHLDKVGSVRESFEDVLEVAIAEAFCDEGDAQEANLFLHRILYRINRLKLFWYDDLSEYTNETSVYISSVRSKIESEWQEWESKKVDFESLKHQEFEATVRERVAEDLATKPDETGKYFRDQMSLEGYRHLLGIASLDGLVEASQLSRVLGGVGNKIQSMLTRILLEEYGGGRLAKKHSSFFSAMLVELGMNSEPEAYRDLAPWEVLANINHSFFLSERKRNFLRYVGALLYTEVSVPSAFENYLEAGKRLGLSDQAIGYWDLHIKEDQRHGQWMLEDVALPLADIYKENSWEILWGYDQQRLFSKRIGEAIVRSISEAELA</sequence>
<dbReference type="KEGG" id="nli:G3M70_12195"/>
<dbReference type="SUPFAM" id="SSF48613">
    <property type="entry name" value="Heme oxygenase-like"/>
    <property type="match status" value="1"/>
</dbReference>
<dbReference type="EMBL" id="CP048685">
    <property type="protein sequence ID" value="QPJ62590.1"/>
    <property type="molecule type" value="Genomic_DNA"/>
</dbReference>
<proteinExistence type="predicted"/>
<evidence type="ECO:0000313" key="1">
    <source>
        <dbReference type="EMBL" id="QPJ62590.1"/>
    </source>
</evidence>
<dbReference type="SMART" id="SM01236">
    <property type="entry name" value="Haem_oxygenase_2"/>
    <property type="match status" value="1"/>
</dbReference>
<name>A0A7T0BX73_9BACT</name>
<dbReference type="InterPro" id="IPR016084">
    <property type="entry name" value="Haem_Oase-like_multi-hlx"/>
</dbReference>
<dbReference type="Gene3D" id="1.20.910.10">
    <property type="entry name" value="Heme oxygenase-like"/>
    <property type="match status" value="1"/>
</dbReference>
<gene>
    <name evidence="1" type="ORF">G3M70_12195</name>
</gene>